<proteinExistence type="predicted"/>
<feature type="transmembrane region" description="Helical" evidence="7">
    <location>
        <begin position="252"/>
        <end position="272"/>
    </location>
</feature>
<feature type="transmembrane region" description="Helical" evidence="7">
    <location>
        <begin position="417"/>
        <end position="439"/>
    </location>
</feature>
<feature type="compositionally biased region" description="Polar residues" evidence="6">
    <location>
        <begin position="554"/>
        <end position="566"/>
    </location>
</feature>
<comment type="subcellular location">
    <subcellularLocation>
        <location evidence="1">Membrane</location>
        <topology evidence="1">Multi-pass membrane protein</topology>
    </subcellularLocation>
</comment>
<evidence type="ECO:0000256" key="3">
    <source>
        <dbReference type="ARBA" id="ARBA00022692"/>
    </source>
</evidence>
<name>K0KFK7_WICCF</name>
<organism evidence="8 9">
    <name type="scientific">Wickerhamomyces ciferrii (strain ATCC 14091 / BCRC 22168 / CBS 111 / JCM 3599 / NBRC 0793 / NRRL Y-1031 F-60-10)</name>
    <name type="common">Yeast</name>
    <name type="synonym">Pichia ciferrii</name>
    <dbReference type="NCBI Taxonomy" id="1206466"/>
    <lineage>
        <taxon>Eukaryota</taxon>
        <taxon>Fungi</taxon>
        <taxon>Dikarya</taxon>
        <taxon>Ascomycota</taxon>
        <taxon>Saccharomycotina</taxon>
        <taxon>Saccharomycetes</taxon>
        <taxon>Phaffomycetales</taxon>
        <taxon>Wickerhamomycetaceae</taxon>
        <taxon>Wickerhamomyces</taxon>
    </lineage>
</organism>
<dbReference type="InterPro" id="IPR011701">
    <property type="entry name" value="MFS"/>
</dbReference>
<dbReference type="EMBL" id="CAIF01000011">
    <property type="protein sequence ID" value="CCH41017.1"/>
    <property type="molecule type" value="Genomic_DNA"/>
</dbReference>
<evidence type="ECO:0000256" key="5">
    <source>
        <dbReference type="ARBA" id="ARBA00023136"/>
    </source>
</evidence>
<feature type="transmembrane region" description="Helical" evidence="7">
    <location>
        <begin position="451"/>
        <end position="473"/>
    </location>
</feature>
<evidence type="ECO:0000256" key="6">
    <source>
        <dbReference type="SAM" id="MobiDB-lite"/>
    </source>
</evidence>
<accession>K0KFK7</accession>
<evidence type="ECO:0000313" key="9">
    <source>
        <dbReference type="Proteomes" id="UP000009328"/>
    </source>
</evidence>
<keyword evidence="9" id="KW-1185">Reference proteome</keyword>
<dbReference type="GO" id="GO:0016020">
    <property type="term" value="C:membrane"/>
    <property type="evidence" value="ECO:0007669"/>
    <property type="project" value="UniProtKB-SubCell"/>
</dbReference>
<gene>
    <name evidence="8" type="ORF">BN7_554</name>
</gene>
<keyword evidence="3 7" id="KW-0812">Transmembrane</keyword>
<evidence type="ECO:0000256" key="2">
    <source>
        <dbReference type="ARBA" id="ARBA00022448"/>
    </source>
</evidence>
<feature type="transmembrane region" description="Helical" evidence="7">
    <location>
        <begin position="391"/>
        <end position="411"/>
    </location>
</feature>
<dbReference type="PANTHER" id="PTHR43791">
    <property type="entry name" value="PERMEASE-RELATED"/>
    <property type="match status" value="1"/>
</dbReference>
<dbReference type="STRING" id="1206466.K0KFK7"/>
<dbReference type="HOGENOM" id="CLU_001265_4_2_1"/>
<sequence>MASLIKDKLIPKDYSAWYWNFIPHERIVDDYPEKLDDQSIYSTSSETVDKFEYRDEANRPWWKFFDEYEYRFNKQTRSQKSWWRIYDKNMSASEKKLVFKLDLQIVLFAIMSYWSKNLDQANISNAYVSGMKEDLNMQGNDFSNAQALFTAGNVIFQVIWMYLFPRVPMHLAFFSTDLLWSIVTILISTVNTPSQLKALRFLVGAFESGYFIQIHYLLGSCGQMLGTLTSGLVQASVFQNLNGVRGRAGWRWMFLVDGSATAVIAFFALYLVPGTPYKCCSLFLTDDEIRLARSRLIKANIKPPSKTPPPFFNKALWKKIIFDWRIYVLAILDYLFWNAINTSYSNFALWLKSLKRYDIPKINRYTSIPPALGIVWILSVCGSADILKSRYFAIFWAEIFVFMGNVILAKWDVAEGALWYAFMISYFGISVSSVIYGWLNDITRHDGQERSIILCIVNIFANQSTAWTLPMVFRTSSAPRYHQGYVFVAGHSAALMIWCFVTLFFYKRQEKKDAKGNGIILYNSKTGEIPPEVQKRLNEKSEEEISDDHHSLNKNEGNVEVNSIHT</sequence>
<comment type="caution">
    <text evidence="8">The sequence shown here is derived from an EMBL/GenBank/DDBJ whole genome shotgun (WGS) entry which is preliminary data.</text>
</comment>
<keyword evidence="4 7" id="KW-1133">Transmembrane helix</keyword>
<dbReference type="SUPFAM" id="SSF103473">
    <property type="entry name" value="MFS general substrate transporter"/>
    <property type="match status" value="1"/>
</dbReference>
<feature type="region of interest" description="Disordered" evidence="6">
    <location>
        <begin position="536"/>
        <end position="566"/>
    </location>
</feature>
<dbReference type="Pfam" id="PF07690">
    <property type="entry name" value="MFS_1"/>
    <property type="match status" value="1"/>
</dbReference>
<dbReference type="InParanoid" id="K0KFK7"/>
<dbReference type="AlphaFoldDB" id="K0KFK7"/>
<keyword evidence="2" id="KW-0813">Transport</keyword>
<reference evidence="8 9" key="1">
    <citation type="journal article" date="2012" name="Eukaryot. Cell">
        <title>Draft genome sequence of Wickerhamomyces ciferrii NRRL Y-1031 F-60-10.</title>
        <authorList>
            <person name="Schneider J."/>
            <person name="Andrea H."/>
            <person name="Blom J."/>
            <person name="Jaenicke S."/>
            <person name="Ruckert C."/>
            <person name="Schorsch C."/>
            <person name="Szczepanowski R."/>
            <person name="Farwick M."/>
            <person name="Goesmann A."/>
            <person name="Puhler A."/>
            <person name="Schaffer S."/>
            <person name="Tauch A."/>
            <person name="Kohler T."/>
            <person name="Brinkrolf K."/>
        </authorList>
    </citation>
    <scope>NUCLEOTIDE SEQUENCE [LARGE SCALE GENOMIC DNA]</scope>
    <source>
        <strain evidence="9">ATCC 14091 / BCRC 22168 / CBS 111 / JCM 3599 / NBRC 0793 / NRRL Y-1031 F-60-10</strain>
    </source>
</reference>
<feature type="transmembrane region" description="Helical" evidence="7">
    <location>
        <begin position="145"/>
        <end position="164"/>
    </location>
</feature>
<keyword evidence="5 7" id="KW-0472">Membrane</keyword>
<dbReference type="PANTHER" id="PTHR43791:SF15">
    <property type="entry name" value="TRANSPORTER SEO1-RELATED"/>
    <property type="match status" value="1"/>
</dbReference>
<dbReference type="Gene3D" id="1.20.1250.20">
    <property type="entry name" value="MFS general substrate transporter like domains"/>
    <property type="match status" value="1"/>
</dbReference>
<feature type="transmembrane region" description="Helical" evidence="7">
    <location>
        <begin position="171"/>
        <end position="190"/>
    </location>
</feature>
<dbReference type="GO" id="GO:0022857">
    <property type="term" value="F:transmembrane transporter activity"/>
    <property type="evidence" value="ECO:0007669"/>
    <property type="project" value="InterPro"/>
</dbReference>
<protein>
    <submittedName>
        <fullName evidence="8">Transporter SEO1</fullName>
    </submittedName>
</protein>
<evidence type="ECO:0000256" key="7">
    <source>
        <dbReference type="SAM" id="Phobius"/>
    </source>
</evidence>
<feature type="transmembrane region" description="Helical" evidence="7">
    <location>
        <begin position="364"/>
        <end position="384"/>
    </location>
</feature>
<feature type="transmembrane region" description="Helical" evidence="7">
    <location>
        <begin position="324"/>
        <end position="344"/>
    </location>
</feature>
<evidence type="ECO:0000256" key="1">
    <source>
        <dbReference type="ARBA" id="ARBA00004141"/>
    </source>
</evidence>
<feature type="transmembrane region" description="Helical" evidence="7">
    <location>
        <begin position="485"/>
        <end position="506"/>
    </location>
</feature>
<dbReference type="InterPro" id="IPR036259">
    <property type="entry name" value="MFS_trans_sf"/>
</dbReference>
<evidence type="ECO:0000313" key="8">
    <source>
        <dbReference type="EMBL" id="CCH41017.1"/>
    </source>
</evidence>
<evidence type="ECO:0000256" key="4">
    <source>
        <dbReference type="ARBA" id="ARBA00022989"/>
    </source>
</evidence>
<dbReference type="Proteomes" id="UP000009328">
    <property type="component" value="Unassembled WGS sequence"/>
</dbReference>
<dbReference type="eggNOG" id="KOG2533">
    <property type="taxonomic scope" value="Eukaryota"/>
</dbReference>